<evidence type="ECO:0000313" key="3">
    <source>
        <dbReference type="Proteomes" id="UP000778578"/>
    </source>
</evidence>
<gene>
    <name evidence="2" type="ORF">K7862_20965</name>
</gene>
<dbReference type="Gene3D" id="3.30.750.24">
    <property type="entry name" value="STAS domain"/>
    <property type="match status" value="1"/>
</dbReference>
<comment type="caution">
    <text evidence="2">The sequence shown here is derived from an EMBL/GenBank/DDBJ whole genome shotgun (WGS) entry which is preliminary data.</text>
</comment>
<dbReference type="PROSITE" id="PS50801">
    <property type="entry name" value="STAS"/>
    <property type="match status" value="1"/>
</dbReference>
<proteinExistence type="predicted"/>
<dbReference type="EMBL" id="JAINZZ010000027">
    <property type="protein sequence ID" value="MBY8880083.1"/>
    <property type="molecule type" value="Genomic_DNA"/>
</dbReference>
<keyword evidence="3" id="KW-1185">Reference proteome</keyword>
<dbReference type="SUPFAM" id="SSF52091">
    <property type="entry name" value="SpoIIaa-like"/>
    <property type="match status" value="1"/>
</dbReference>
<dbReference type="Proteomes" id="UP000778578">
    <property type="component" value="Unassembled WGS sequence"/>
</dbReference>
<organism evidence="2 3">
    <name type="scientific">Actinacidiphila acidipaludis</name>
    <dbReference type="NCBI Taxonomy" id="2873382"/>
    <lineage>
        <taxon>Bacteria</taxon>
        <taxon>Bacillati</taxon>
        <taxon>Actinomycetota</taxon>
        <taxon>Actinomycetes</taxon>
        <taxon>Kitasatosporales</taxon>
        <taxon>Streptomycetaceae</taxon>
        <taxon>Actinacidiphila</taxon>
    </lineage>
</organism>
<accession>A0ABS7QAT6</accession>
<sequence>MQIAPSLSMELLTAADGVGGVVLDASGITFADSAVLHALVETHERTDLRIAAVPAHLRRVLSVTGLETVFHLYPTLEAALADTRS</sequence>
<reference evidence="2 3" key="1">
    <citation type="submission" date="2021-08" db="EMBL/GenBank/DDBJ databases">
        <title>WGS of actinomycetes from Thailand.</title>
        <authorList>
            <person name="Thawai C."/>
        </authorList>
    </citation>
    <scope>NUCLEOTIDE SEQUENCE [LARGE SCALE GENOMIC DNA]</scope>
    <source>
        <strain evidence="2 3">PLK6-54</strain>
    </source>
</reference>
<protein>
    <submittedName>
        <fullName evidence="2">STAS domain-containing protein</fullName>
    </submittedName>
</protein>
<dbReference type="InterPro" id="IPR002645">
    <property type="entry name" value="STAS_dom"/>
</dbReference>
<dbReference type="InterPro" id="IPR036513">
    <property type="entry name" value="STAS_dom_sf"/>
</dbReference>
<feature type="domain" description="STAS" evidence="1">
    <location>
        <begin position="1"/>
        <end position="83"/>
    </location>
</feature>
<dbReference type="PANTHER" id="PTHR33495:SF2">
    <property type="entry name" value="ANTI-SIGMA FACTOR ANTAGONIST TM_1081-RELATED"/>
    <property type="match status" value="1"/>
</dbReference>
<dbReference type="CDD" id="cd07043">
    <property type="entry name" value="STAS_anti-anti-sigma_factors"/>
    <property type="match status" value="1"/>
</dbReference>
<dbReference type="PANTHER" id="PTHR33495">
    <property type="entry name" value="ANTI-SIGMA FACTOR ANTAGONIST TM_1081-RELATED-RELATED"/>
    <property type="match status" value="1"/>
</dbReference>
<name>A0ABS7QAT6_9ACTN</name>
<evidence type="ECO:0000313" key="2">
    <source>
        <dbReference type="EMBL" id="MBY8880083.1"/>
    </source>
</evidence>
<dbReference type="Pfam" id="PF01740">
    <property type="entry name" value="STAS"/>
    <property type="match status" value="1"/>
</dbReference>
<evidence type="ECO:0000259" key="1">
    <source>
        <dbReference type="PROSITE" id="PS50801"/>
    </source>
</evidence>